<keyword evidence="2" id="KW-0472">Membrane</keyword>
<dbReference type="InterPro" id="IPR007060">
    <property type="entry name" value="FtsL/DivIC"/>
</dbReference>
<protein>
    <recommendedName>
        <fullName evidence="5">Septum formation initiator</fullName>
    </recommendedName>
</protein>
<evidence type="ECO:0000256" key="2">
    <source>
        <dbReference type="SAM" id="Phobius"/>
    </source>
</evidence>
<dbReference type="EMBL" id="PFOI01000043">
    <property type="protein sequence ID" value="PIZ70602.1"/>
    <property type="molecule type" value="Genomic_DNA"/>
</dbReference>
<gene>
    <name evidence="3" type="ORF">COY09_02555</name>
</gene>
<dbReference type="Pfam" id="PF04977">
    <property type="entry name" value="DivIC"/>
    <property type="match status" value="1"/>
</dbReference>
<comment type="caution">
    <text evidence="3">The sequence shown here is derived from an EMBL/GenBank/DDBJ whole genome shotgun (WGS) entry which is preliminary data.</text>
</comment>
<feature type="coiled-coil region" evidence="1">
    <location>
        <begin position="57"/>
        <end position="91"/>
    </location>
</feature>
<reference evidence="4" key="1">
    <citation type="submission" date="2017-09" db="EMBL/GenBank/DDBJ databases">
        <title>Depth-based differentiation of microbial function through sediment-hosted aquifers and enrichment of novel symbionts in the deep terrestrial subsurface.</title>
        <authorList>
            <person name="Probst A.J."/>
            <person name="Ladd B."/>
            <person name="Jarett J.K."/>
            <person name="Geller-Mcgrath D.E."/>
            <person name="Sieber C.M.K."/>
            <person name="Emerson J.B."/>
            <person name="Anantharaman K."/>
            <person name="Thomas B.C."/>
            <person name="Malmstrom R."/>
            <person name="Stieglmeier M."/>
            <person name="Klingl A."/>
            <person name="Woyke T."/>
            <person name="Ryan C.M."/>
            <person name="Banfield J.F."/>
        </authorList>
    </citation>
    <scope>NUCLEOTIDE SEQUENCE [LARGE SCALE GENOMIC DNA]</scope>
</reference>
<sequence length="168" mass="19652">MVLIVTKIIRIFQISLIYFLVINMFQDLKKNWFWRIFGSNAVLFLVLLALILVGWRLTRLAIRKQSLNQELANLQQQITVSEKDKQDINNELSYRNSPEGLEKEARQRLNVKRQGESVVAILPENQDQGNQGIVPSMQDVSGVEQASHQASWWQANPQKWLRYFRLQD</sequence>
<keyword evidence="2" id="KW-0812">Transmembrane</keyword>
<dbReference type="AlphaFoldDB" id="A0A2M7UHA6"/>
<proteinExistence type="predicted"/>
<organism evidence="3 4">
    <name type="scientific">Candidatus Portnoybacteria bacterium CG_4_10_14_0_2_um_filter_39_11</name>
    <dbReference type="NCBI Taxonomy" id="1974797"/>
    <lineage>
        <taxon>Bacteria</taxon>
        <taxon>Candidatus Portnoyibacteriota</taxon>
    </lineage>
</organism>
<dbReference type="Proteomes" id="UP000231071">
    <property type="component" value="Unassembled WGS sequence"/>
</dbReference>
<feature type="transmembrane region" description="Helical" evidence="2">
    <location>
        <begin position="32"/>
        <end position="55"/>
    </location>
</feature>
<keyword evidence="1" id="KW-0175">Coiled coil</keyword>
<accession>A0A2M7UHA6</accession>
<feature type="transmembrane region" description="Helical" evidence="2">
    <location>
        <begin position="7"/>
        <end position="26"/>
    </location>
</feature>
<keyword evidence="2" id="KW-1133">Transmembrane helix</keyword>
<name>A0A2M7UHA6_9BACT</name>
<evidence type="ECO:0000256" key="1">
    <source>
        <dbReference type="SAM" id="Coils"/>
    </source>
</evidence>
<evidence type="ECO:0000313" key="4">
    <source>
        <dbReference type="Proteomes" id="UP000231071"/>
    </source>
</evidence>
<evidence type="ECO:0008006" key="5">
    <source>
        <dbReference type="Google" id="ProtNLM"/>
    </source>
</evidence>
<evidence type="ECO:0000313" key="3">
    <source>
        <dbReference type="EMBL" id="PIZ70602.1"/>
    </source>
</evidence>